<reference evidence="1" key="2">
    <citation type="submission" date="2023-01" db="EMBL/GenBank/DDBJ databases">
        <title>Draft genome sequence of Sneathiella chinensis strain NBRC 103408.</title>
        <authorList>
            <person name="Sun Q."/>
            <person name="Mori K."/>
        </authorList>
    </citation>
    <scope>NUCLEOTIDE SEQUENCE</scope>
    <source>
        <strain evidence="1">NBRC 103408</strain>
    </source>
</reference>
<dbReference type="Gene3D" id="3.40.50.1820">
    <property type="entry name" value="alpha/beta hydrolase"/>
    <property type="match status" value="1"/>
</dbReference>
<evidence type="ECO:0000313" key="2">
    <source>
        <dbReference type="Proteomes" id="UP001161409"/>
    </source>
</evidence>
<protein>
    <recommendedName>
        <fullName evidence="3">Alpha/beta hydrolase</fullName>
    </recommendedName>
</protein>
<dbReference type="RefSeq" id="WP_284347874.1">
    <property type="nucleotide sequence ID" value="NZ_BSNF01000008.1"/>
</dbReference>
<comment type="caution">
    <text evidence="1">The sequence shown here is derived from an EMBL/GenBank/DDBJ whole genome shotgun (WGS) entry which is preliminary data.</text>
</comment>
<dbReference type="SUPFAM" id="SSF53474">
    <property type="entry name" value="alpha/beta-Hydrolases"/>
    <property type="match status" value="1"/>
</dbReference>
<reference evidence="1" key="1">
    <citation type="journal article" date="2014" name="Int. J. Syst. Evol. Microbiol.">
        <title>Complete genome of a new Firmicutes species belonging to the dominant human colonic microbiota ('Ruminococcus bicirculans') reveals two chromosomes and a selective capacity to utilize plant glucans.</title>
        <authorList>
            <consortium name="NISC Comparative Sequencing Program"/>
            <person name="Wegmann U."/>
            <person name="Louis P."/>
            <person name="Goesmann A."/>
            <person name="Henrissat B."/>
            <person name="Duncan S.H."/>
            <person name="Flint H.J."/>
        </authorList>
    </citation>
    <scope>NUCLEOTIDE SEQUENCE</scope>
    <source>
        <strain evidence="1">NBRC 103408</strain>
    </source>
</reference>
<accession>A0ABQ5U599</accession>
<sequence length="236" mass="25417">MVKVVFLPGLDGTGALFPAALLDMPGVTALPMALPDVGDRGYEGLATEIVSELPDGDLVLVAESFSGPIAALIAARLGSRIRGVVFVATFLTPPNRFLLGMAQILPLRGLLTLFPVQAIARTLLFGRLSDRQIFDRFLEVVAAMPAGRIRERLRAVGCIPRMAGPIEVPVLYIRAARDWLVPAGKGEEFSVYFPHLRSVTVDGPHFLLQARPEECRRLIAAFLEVVGDAGQGAGHR</sequence>
<dbReference type="EMBL" id="BSNF01000008">
    <property type="protein sequence ID" value="GLQ07350.1"/>
    <property type="molecule type" value="Genomic_DNA"/>
</dbReference>
<dbReference type="InterPro" id="IPR029058">
    <property type="entry name" value="AB_hydrolase_fold"/>
</dbReference>
<keyword evidence="2" id="KW-1185">Reference proteome</keyword>
<evidence type="ECO:0008006" key="3">
    <source>
        <dbReference type="Google" id="ProtNLM"/>
    </source>
</evidence>
<dbReference type="Proteomes" id="UP001161409">
    <property type="component" value="Unassembled WGS sequence"/>
</dbReference>
<evidence type="ECO:0000313" key="1">
    <source>
        <dbReference type="EMBL" id="GLQ07350.1"/>
    </source>
</evidence>
<gene>
    <name evidence="1" type="ORF">GCM10007924_25710</name>
</gene>
<proteinExistence type="predicted"/>
<name>A0ABQ5U599_9PROT</name>
<organism evidence="1 2">
    <name type="scientific">Sneathiella chinensis</name>
    <dbReference type="NCBI Taxonomy" id="349750"/>
    <lineage>
        <taxon>Bacteria</taxon>
        <taxon>Pseudomonadati</taxon>
        <taxon>Pseudomonadota</taxon>
        <taxon>Alphaproteobacteria</taxon>
        <taxon>Sneathiellales</taxon>
        <taxon>Sneathiellaceae</taxon>
        <taxon>Sneathiella</taxon>
    </lineage>
</organism>